<organism evidence="1 2">
    <name type="scientific">Camellia lanceoleosa</name>
    <dbReference type="NCBI Taxonomy" id="1840588"/>
    <lineage>
        <taxon>Eukaryota</taxon>
        <taxon>Viridiplantae</taxon>
        <taxon>Streptophyta</taxon>
        <taxon>Embryophyta</taxon>
        <taxon>Tracheophyta</taxon>
        <taxon>Spermatophyta</taxon>
        <taxon>Magnoliopsida</taxon>
        <taxon>eudicotyledons</taxon>
        <taxon>Gunneridae</taxon>
        <taxon>Pentapetalae</taxon>
        <taxon>asterids</taxon>
        <taxon>Ericales</taxon>
        <taxon>Theaceae</taxon>
        <taxon>Camellia</taxon>
    </lineage>
</organism>
<reference evidence="1 2" key="1">
    <citation type="journal article" date="2022" name="Plant J.">
        <title>Chromosome-level genome of Camellia lanceoleosa provides a valuable resource for understanding genome evolution and self-incompatibility.</title>
        <authorList>
            <person name="Gong W."/>
            <person name="Xiao S."/>
            <person name="Wang L."/>
            <person name="Liao Z."/>
            <person name="Chang Y."/>
            <person name="Mo W."/>
            <person name="Hu G."/>
            <person name="Li W."/>
            <person name="Zhao G."/>
            <person name="Zhu H."/>
            <person name="Hu X."/>
            <person name="Ji K."/>
            <person name="Xiang X."/>
            <person name="Song Q."/>
            <person name="Yuan D."/>
            <person name="Jin S."/>
            <person name="Zhang L."/>
        </authorList>
    </citation>
    <scope>NUCLEOTIDE SEQUENCE [LARGE SCALE GENOMIC DNA]</scope>
    <source>
        <strain evidence="1">SQ_2022a</strain>
    </source>
</reference>
<dbReference type="EMBL" id="CM045762">
    <property type="protein sequence ID" value="KAI8011612.1"/>
    <property type="molecule type" value="Genomic_DNA"/>
</dbReference>
<dbReference type="Proteomes" id="UP001060215">
    <property type="component" value="Chromosome 5"/>
</dbReference>
<name>A0ACC0HDF6_9ERIC</name>
<protein>
    <submittedName>
        <fullName evidence="1">Uncharacterized protein</fullName>
    </submittedName>
</protein>
<evidence type="ECO:0000313" key="2">
    <source>
        <dbReference type="Proteomes" id="UP001060215"/>
    </source>
</evidence>
<evidence type="ECO:0000313" key="1">
    <source>
        <dbReference type="EMBL" id="KAI8011612.1"/>
    </source>
</evidence>
<sequence length="141" mass="15792">MVRGRVTARGRGDWHAAIDEVYERDESSDEGKVSASGELSGFLYGMFQFHDCWRPPSQSSTSLFVDYPRRVRGRGAMAFLEYGIPDSPEMVVELMQKTGASESVPQKSIHDFSVQIARVRRLISAHKKGRFLLSTLLPNVG</sequence>
<accession>A0ACC0HDF6</accession>
<proteinExistence type="predicted"/>
<keyword evidence="2" id="KW-1185">Reference proteome</keyword>
<gene>
    <name evidence="1" type="ORF">LOK49_LG06G01781</name>
</gene>
<comment type="caution">
    <text evidence="1">The sequence shown here is derived from an EMBL/GenBank/DDBJ whole genome shotgun (WGS) entry which is preliminary data.</text>
</comment>